<dbReference type="EMBL" id="CH476732">
    <property type="protein sequence ID" value="EIE76317.1"/>
    <property type="molecule type" value="Genomic_DNA"/>
</dbReference>
<name>I1BJD7_RHIO9</name>
<dbReference type="GO" id="GO:0003676">
    <property type="term" value="F:nucleic acid binding"/>
    <property type="evidence" value="ECO:0007669"/>
    <property type="project" value="InterPro"/>
</dbReference>
<dbReference type="RefSeq" id="XP_067511713.1">
    <property type="nucleotide sequence ID" value="XM_067655612.1"/>
</dbReference>
<reference evidence="1 2" key="1">
    <citation type="journal article" date="2009" name="PLoS Genet.">
        <title>Genomic analysis of the basal lineage fungus Rhizopus oryzae reveals a whole-genome duplication.</title>
        <authorList>
            <person name="Ma L.-J."/>
            <person name="Ibrahim A.S."/>
            <person name="Skory C."/>
            <person name="Grabherr M.G."/>
            <person name="Burger G."/>
            <person name="Butler M."/>
            <person name="Elias M."/>
            <person name="Idnurm A."/>
            <person name="Lang B.F."/>
            <person name="Sone T."/>
            <person name="Abe A."/>
            <person name="Calvo S.E."/>
            <person name="Corrochano L.M."/>
            <person name="Engels R."/>
            <person name="Fu J."/>
            <person name="Hansberg W."/>
            <person name="Kim J.-M."/>
            <person name="Kodira C.D."/>
            <person name="Koehrsen M.J."/>
            <person name="Liu B."/>
            <person name="Miranda-Saavedra D."/>
            <person name="O'Leary S."/>
            <person name="Ortiz-Castellanos L."/>
            <person name="Poulter R."/>
            <person name="Rodriguez-Romero J."/>
            <person name="Ruiz-Herrera J."/>
            <person name="Shen Y.-Q."/>
            <person name="Zeng Q."/>
            <person name="Galagan J."/>
            <person name="Birren B.W."/>
            <person name="Cuomo C.A."/>
            <person name="Wickes B.L."/>
        </authorList>
    </citation>
    <scope>NUCLEOTIDE SEQUENCE [LARGE SCALE GENOMIC DNA]</scope>
    <source>
        <strain evidence="2">RA 99-880 / ATCC MYA-4621 / FGSC 9543 / NRRL 43880</strain>
    </source>
</reference>
<gene>
    <name evidence="1" type="ORF">RO3G_01021</name>
</gene>
<evidence type="ECO:0008006" key="3">
    <source>
        <dbReference type="Google" id="ProtNLM"/>
    </source>
</evidence>
<dbReference type="InterPro" id="IPR036397">
    <property type="entry name" value="RNaseH_sf"/>
</dbReference>
<dbReference type="AlphaFoldDB" id="I1BJD7"/>
<evidence type="ECO:0000313" key="2">
    <source>
        <dbReference type="Proteomes" id="UP000009138"/>
    </source>
</evidence>
<organism evidence="1 2">
    <name type="scientific">Rhizopus delemar (strain RA 99-880 / ATCC MYA-4621 / FGSC 9543 / NRRL 43880)</name>
    <name type="common">Mucormycosis agent</name>
    <name type="synonym">Rhizopus arrhizus var. delemar</name>
    <dbReference type="NCBI Taxonomy" id="246409"/>
    <lineage>
        <taxon>Eukaryota</taxon>
        <taxon>Fungi</taxon>
        <taxon>Fungi incertae sedis</taxon>
        <taxon>Mucoromycota</taxon>
        <taxon>Mucoromycotina</taxon>
        <taxon>Mucoromycetes</taxon>
        <taxon>Mucorales</taxon>
        <taxon>Mucorineae</taxon>
        <taxon>Rhizopodaceae</taxon>
        <taxon>Rhizopus</taxon>
    </lineage>
</organism>
<protein>
    <recommendedName>
        <fullName evidence="3">Tc1-like transposase DDE domain-containing protein</fullName>
    </recommendedName>
</protein>
<dbReference type="VEuPathDB" id="FungiDB:RO3G_01021"/>
<dbReference type="Proteomes" id="UP000009138">
    <property type="component" value="Unassembled WGS sequence"/>
</dbReference>
<keyword evidence="2" id="KW-1185">Reference proteome</keyword>
<evidence type="ECO:0000313" key="1">
    <source>
        <dbReference type="EMBL" id="EIE76317.1"/>
    </source>
</evidence>
<accession>I1BJD7</accession>
<proteinExistence type="predicted"/>
<sequence length="105" mass="11922">MYNALIHNPATVRSFIEKRGYRCIYLAPYSSFLNPIELFQLKINAYQFSPKQLSFYLGENGTLNLTLINPEAEIALSIDMVIALVFDTVATAREPFLDQALVRCT</sequence>
<dbReference type="GeneID" id="93607993"/>
<dbReference type="Gene3D" id="3.30.420.10">
    <property type="entry name" value="Ribonuclease H-like superfamily/Ribonuclease H"/>
    <property type="match status" value="1"/>
</dbReference>
<dbReference type="InParanoid" id="I1BJD7"/>